<comment type="caution">
    <text evidence="2">The sequence shown here is derived from an EMBL/GenBank/DDBJ whole genome shotgun (WGS) entry which is preliminary data.</text>
</comment>
<dbReference type="SUPFAM" id="SSF53167">
    <property type="entry name" value="Purine and uridine phosphorylases"/>
    <property type="match status" value="1"/>
</dbReference>
<gene>
    <name evidence="2" type="ORF">FPHYL_13569</name>
</gene>
<dbReference type="InterPro" id="IPR000845">
    <property type="entry name" value="Nucleoside_phosphorylase_d"/>
</dbReference>
<dbReference type="Gene3D" id="3.40.50.1580">
    <property type="entry name" value="Nucleoside phosphorylase domain"/>
    <property type="match status" value="1"/>
</dbReference>
<dbReference type="OrthoDB" id="20872at2759"/>
<reference evidence="2 3" key="1">
    <citation type="submission" date="2020-05" db="EMBL/GenBank/DDBJ databases">
        <title>Identification and distribution of gene clusters putatively required for synthesis of sphingolipid metabolism inhibitors in phylogenetically diverse species of the filamentous fungus Fusarium.</title>
        <authorList>
            <person name="Kim H.-S."/>
            <person name="Busman M."/>
            <person name="Brown D.W."/>
            <person name="Divon H."/>
            <person name="Uhlig S."/>
            <person name="Proctor R.H."/>
        </authorList>
    </citation>
    <scope>NUCLEOTIDE SEQUENCE [LARGE SCALE GENOMIC DNA]</scope>
    <source>
        <strain evidence="2 3">NRRL 13617</strain>
    </source>
</reference>
<dbReference type="Proteomes" id="UP000582016">
    <property type="component" value="Unassembled WGS sequence"/>
</dbReference>
<dbReference type="GO" id="GO:0009116">
    <property type="term" value="P:nucleoside metabolic process"/>
    <property type="evidence" value="ECO:0007669"/>
    <property type="project" value="InterPro"/>
</dbReference>
<sequence length="417" mass="46389">MVSTQPPKNRDEFRIAIVCALPCEADAVMLLFDEFWDEISAPYDRLETDMNTYITGRIGQHKIVLVALPGPGGIRAAKGSAYLTLSYRNLKLALLVGTCGGMPRIGDIDAYLGDVVIGKDVTQHDFGACYPGGLFVLNDGAENMIRRASKELRILLANYEMEFMRNRLKKAAKSHWKDLQEAALKAGRKANYQYPGTKEDRLFPPDYRHEHKESCTLCKDNPHGFCKANYRSSCIETGCDFSKLIPRHHRDEHPQGAEFTPEIFLGRFGSANKPVRDGVYRDELAERYSLDAFDMEGAGLLNELPTLIIKGISGYADSHSNKAWKDFASSTAASVARAILGRYPSSNMEPPVPLHVLQEANELSVASNSLVDVDWGNEQEIVGSLKFASEPAVIPGEINAANSYWRLLFFTLYILIT</sequence>
<evidence type="ECO:0000259" key="1">
    <source>
        <dbReference type="Pfam" id="PF01048"/>
    </source>
</evidence>
<dbReference type="InterPro" id="IPR053137">
    <property type="entry name" value="NLR-like"/>
</dbReference>
<dbReference type="PANTHER" id="PTHR46082">
    <property type="entry name" value="ATP/GTP-BINDING PROTEIN-RELATED"/>
    <property type="match status" value="1"/>
</dbReference>
<dbReference type="InterPro" id="IPR035994">
    <property type="entry name" value="Nucleoside_phosphorylase_sf"/>
</dbReference>
<accession>A0A8H5IAN4</accession>
<protein>
    <submittedName>
        <fullName evidence="2">Transcription factor</fullName>
    </submittedName>
</protein>
<evidence type="ECO:0000313" key="2">
    <source>
        <dbReference type="EMBL" id="KAF5533730.1"/>
    </source>
</evidence>
<dbReference type="GO" id="GO:0003824">
    <property type="term" value="F:catalytic activity"/>
    <property type="evidence" value="ECO:0007669"/>
    <property type="project" value="InterPro"/>
</dbReference>
<dbReference type="EMBL" id="JAAOAQ010000831">
    <property type="protein sequence ID" value="KAF5533730.1"/>
    <property type="molecule type" value="Genomic_DNA"/>
</dbReference>
<name>A0A8H5IAN4_9HYPO</name>
<keyword evidence="3" id="KW-1185">Reference proteome</keyword>
<evidence type="ECO:0000313" key="3">
    <source>
        <dbReference type="Proteomes" id="UP000582016"/>
    </source>
</evidence>
<proteinExistence type="predicted"/>
<dbReference type="AlphaFoldDB" id="A0A8H5IAN4"/>
<organism evidence="2 3">
    <name type="scientific">Fusarium phyllophilum</name>
    <dbReference type="NCBI Taxonomy" id="47803"/>
    <lineage>
        <taxon>Eukaryota</taxon>
        <taxon>Fungi</taxon>
        <taxon>Dikarya</taxon>
        <taxon>Ascomycota</taxon>
        <taxon>Pezizomycotina</taxon>
        <taxon>Sordariomycetes</taxon>
        <taxon>Hypocreomycetidae</taxon>
        <taxon>Hypocreales</taxon>
        <taxon>Nectriaceae</taxon>
        <taxon>Fusarium</taxon>
        <taxon>Fusarium fujikuroi species complex</taxon>
    </lineage>
</organism>
<dbReference type="PANTHER" id="PTHR46082:SF6">
    <property type="entry name" value="AAA+ ATPASE DOMAIN-CONTAINING PROTEIN-RELATED"/>
    <property type="match status" value="1"/>
</dbReference>
<feature type="domain" description="Nucleoside phosphorylase" evidence="1">
    <location>
        <begin position="14"/>
        <end position="130"/>
    </location>
</feature>
<dbReference type="Pfam" id="PF01048">
    <property type="entry name" value="PNP_UDP_1"/>
    <property type="match status" value="1"/>
</dbReference>